<proteinExistence type="predicted"/>
<feature type="region of interest" description="Disordered" evidence="1">
    <location>
        <begin position="201"/>
        <end position="231"/>
    </location>
</feature>
<keyword evidence="3" id="KW-1185">Reference proteome</keyword>
<dbReference type="EMBL" id="KB742969">
    <property type="protein sequence ID" value="EOB02370.1"/>
    <property type="molecule type" value="Genomic_DNA"/>
</dbReference>
<evidence type="ECO:0000313" key="2">
    <source>
        <dbReference type="EMBL" id="EOB02370.1"/>
    </source>
</evidence>
<evidence type="ECO:0000313" key="3">
    <source>
        <dbReference type="Proteomes" id="UP000296049"/>
    </source>
</evidence>
<evidence type="ECO:0000256" key="1">
    <source>
        <dbReference type="SAM" id="MobiDB-lite"/>
    </source>
</evidence>
<accession>R0LL27</accession>
<sequence length="272" mass="29386">MQRTLLSAYCESQHTASIWGHYNHLVLFWQPWGPSPRSSSVRVEAIPKGSQVRDVPGCGSKGVLAFEAPVDDSCLSDVLCPAVFACGPVTEQSIPGPDLLFFLCGEVRGHVSTTQQKGNSDAFAQAATRKAPAHCRTGVTPFWRSPGLSQKQVSKFILSLLARPLLSSEGNTLKHTRPLQNDFPRQGSRLLFQRHSAQLPAANHPQPLLSKPSARQQQAKGRSGWAAPANRDTTTLMGAALLAMLDLAGKPPPTEEEGGEKANTARLLQLHC</sequence>
<name>R0LL27_ANAPL</name>
<reference evidence="3" key="1">
    <citation type="journal article" date="2013" name="Nat. Genet.">
        <title>The duck genome and transcriptome provide insight into an avian influenza virus reservoir species.</title>
        <authorList>
            <person name="Huang Y."/>
            <person name="Li Y."/>
            <person name="Burt D.W."/>
            <person name="Chen H."/>
            <person name="Zhang Y."/>
            <person name="Qian W."/>
            <person name="Kim H."/>
            <person name="Gan S."/>
            <person name="Zhao Y."/>
            <person name="Li J."/>
            <person name="Yi K."/>
            <person name="Feng H."/>
            <person name="Zhu P."/>
            <person name="Li B."/>
            <person name="Liu Q."/>
            <person name="Fairley S."/>
            <person name="Magor K.E."/>
            <person name="Du Z."/>
            <person name="Hu X."/>
            <person name="Goodman L."/>
            <person name="Tafer H."/>
            <person name="Vignal A."/>
            <person name="Lee T."/>
            <person name="Kim K.W."/>
            <person name="Sheng Z."/>
            <person name="An Y."/>
            <person name="Searle S."/>
            <person name="Herrero J."/>
            <person name="Groenen M.A."/>
            <person name="Crooijmans R.P."/>
            <person name="Faraut T."/>
            <person name="Cai Q."/>
            <person name="Webster R.G."/>
            <person name="Aldridge J.R."/>
            <person name="Warren W.C."/>
            <person name="Bartschat S."/>
            <person name="Kehr S."/>
            <person name="Marz M."/>
            <person name="Stadler P.F."/>
            <person name="Smith J."/>
            <person name="Kraus R.H."/>
            <person name="Zhao Y."/>
            <person name="Ren L."/>
            <person name="Fei J."/>
            <person name="Morisson M."/>
            <person name="Kaiser P."/>
            <person name="Griffin D.K."/>
            <person name="Rao M."/>
            <person name="Pitel F."/>
            <person name="Wang J."/>
            <person name="Li N."/>
        </authorList>
    </citation>
    <scope>NUCLEOTIDE SEQUENCE [LARGE SCALE GENOMIC DNA]</scope>
</reference>
<organism evidence="2 3">
    <name type="scientific">Anas platyrhynchos</name>
    <name type="common">Mallard</name>
    <name type="synonym">Anas boschas</name>
    <dbReference type="NCBI Taxonomy" id="8839"/>
    <lineage>
        <taxon>Eukaryota</taxon>
        <taxon>Metazoa</taxon>
        <taxon>Chordata</taxon>
        <taxon>Craniata</taxon>
        <taxon>Vertebrata</taxon>
        <taxon>Euteleostomi</taxon>
        <taxon>Archelosauria</taxon>
        <taxon>Archosauria</taxon>
        <taxon>Dinosauria</taxon>
        <taxon>Saurischia</taxon>
        <taxon>Theropoda</taxon>
        <taxon>Coelurosauria</taxon>
        <taxon>Aves</taxon>
        <taxon>Neognathae</taxon>
        <taxon>Galloanserae</taxon>
        <taxon>Anseriformes</taxon>
        <taxon>Anatidae</taxon>
        <taxon>Anatinae</taxon>
        <taxon>Anas</taxon>
    </lineage>
</organism>
<dbReference type="AlphaFoldDB" id="R0LL27"/>
<gene>
    <name evidence="2" type="ORF">Anapl_02400</name>
</gene>
<dbReference type="Proteomes" id="UP000296049">
    <property type="component" value="Unassembled WGS sequence"/>
</dbReference>
<protein>
    <submittedName>
        <fullName evidence="2">Uncharacterized protein</fullName>
    </submittedName>
</protein>